<dbReference type="GO" id="GO:0005739">
    <property type="term" value="C:mitochondrion"/>
    <property type="evidence" value="ECO:0007669"/>
    <property type="project" value="TreeGrafter"/>
</dbReference>
<dbReference type="PROSITE" id="PS01182">
    <property type="entry name" value="GLYCOSYL_HYDROL_F35"/>
    <property type="match status" value="1"/>
</dbReference>
<dbReference type="InterPro" id="IPR046373">
    <property type="entry name" value="Acyl-CoA_Oxase/DH_mid-dom_sf"/>
</dbReference>
<dbReference type="FunFam" id="1.20.140.10:FF:000001">
    <property type="entry name" value="Acyl-CoA dehydrogenase"/>
    <property type="match status" value="1"/>
</dbReference>
<evidence type="ECO:0000313" key="25">
    <source>
        <dbReference type="Proteomes" id="UP000796761"/>
    </source>
</evidence>
<feature type="domain" description="Acyl-CoA dehydrogenase/oxidase C-terminal" evidence="18">
    <location>
        <begin position="262"/>
        <end position="397"/>
    </location>
</feature>
<dbReference type="Gene3D" id="2.60.120.260">
    <property type="entry name" value="Galactose-binding domain-like"/>
    <property type="match status" value="2"/>
</dbReference>
<dbReference type="InterPro" id="IPR001944">
    <property type="entry name" value="Glycoside_Hdrlase_35"/>
</dbReference>
<evidence type="ECO:0000259" key="23">
    <source>
        <dbReference type="Pfam" id="PF21467"/>
    </source>
</evidence>
<comment type="pathway">
    <text evidence="2">Amino-acid degradation; L-valine degradation.</text>
</comment>
<keyword evidence="11 17" id="KW-0326">Glycosidase</keyword>
<dbReference type="GO" id="GO:0050660">
    <property type="term" value="F:flavin adenine dinucleotide binding"/>
    <property type="evidence" value="ECO:0007669"/>
    <property type="project" value="InterPro"/>
</dbReference>
<evidence type="ECO:0000259" key="19">
    <source>
        <dbReference type="Pfam" id="PF01301"/>
    </source>
</evidence>
<feature type="domain" description="Beta-galactosidase 1-like first all-beta" evidence="22">
    <location>
        <begin position="829"/>
        <end position="932"/>
    </location>
</feature>
<comment type="cofactor">
    <cofactor evidence="1">
        <name>FAD</name>
        <dbReference type="ChEBI" id="CHEBI:57692"/>
    </cofactor>
</comment>
<dbReference type="Pfam" id="PF02770">
    <property type="entry name" value="Acyl-CoA_dh_M"/>
    <property type="match status" value="1"/>
</dbReference>
<dbReference type="InterPro" id="IPR034178">
    <property type="entry name" value="IBD"/>
</dbReference>
<dbReference type="PROSITE" id="PS00072">
    <property type="entry name" value="ACYL_COA_DH_1"/>
    <property type="match status" value="1"/>
</dbReference>
<dbReference type="GO" id="GO:0009083">
    <property type="term" value="P:branched-chain amino acid catabolic process"/>
    <property type="evidence" value="ECO:0007669"/>
    <property type="project" value="UniProtKB-KW"/>
</dbReference>
<dbReference type="Gene3D" id="3.20.20.80">
    <property type="entry name" value="Glycosidases"/>
    <property type="match status" value="1"/>
</dbReference>
<feature type="domain" description="Acyl-CoA dehydrogenase/oxidase N-terminal" evidence="21">
    <location>
        <begin position="41"/>
        <end position="152"/>
    </location>
</feature>
<evidence type="ECO:0000256" key="7">
    <source>
        <dbReference type="ARBA" id="ARBA00022801"/>
    </source>
</evidence>
<keyword evidence="9" id="KW-0809">Transit peptide</keyword>
<comment type="similarity">
    <text evidence="3">Belongs to the acyl-CoA dehydrogenase family.</text>
</comment>
<feature type="domain" description="Beta-galactosidase galactose-binding" evidence="23">
    <location>
        <begin position="957"/>
        <end position="1016"/>
    </location>
</feature>
<comment type="similarity">
    <text evidence="4">Belongs to the glycosyl hydrolase 35 family.</text>
</comment>
<dbReference type="PRINTS" id="PR00742">
    <property type="entry name" value="GLHYDRLASE35"/>
</dbReference>
<evidence type="ECO:0000259" key="21">
    <source>
        <dbReference type="Pfam" id="PF02771"/>
    </source>
</evidence>
<dbReference type="InterPro" id="IPR052547">
    <property type="entry name" value="Mito_Isobutyryl-CoADH"/>
</dbReference>
<evidence type="ECO:0000256" key="8">
    <source>
        <dbReference type="ARBA" id="ARBA00022827"/>
    </source>
</evidence>
<dbReference type="InterPro" id="IPR008979">
    <property type="entry name" value="Galactose-bd-like_sf"/>
</dbReference>
<dbReference type="FunFam" id="2.60.120.260:FF:000049">
    <property type="entry name" value="Beta-galactosidase"/>
    <property type="match status" value="1"/>
</dbReference>
<evidence type="ECO:0000256" key="9">
    <source>
        <dbReference type="ARBA" id="ARBA00022946"/>
    </source>
</evidence>
<dbReference type="InterPro" id="IPR006091">
    <property type="entry name" value="Acyl-CoA_Oxase/DH_mid-dom"/>
</dbReference>
<evidence type="ECO:0000256" key="10">
    <source>
        <dbReference type="ARBA" id="ARBA00023002"/>
    </source>
</evidence>
<dbReference type="EMBL" id="SWJQ01000368">
    <property type="protein sequence ID" value="TRZ15469.1"/>
    <property type="molecule type" value="Genomic_DNA"/>
</dbReference>
<dbReference type="InterPro" id="IPR036250">
    <property type="entry name" value="AcylCo_DH-like_C"/>
</dbReference>
<keyword evidence="6" id="KW-0285">Flavoprotein</keyword>
<evidence type="ECO:0000256" key="17">
    <source>
        <dbReference type="RuleBase" id="RU000675"/>
    </source>
</evidence>
<evidence type="ECO:0000256" key="14">
    <source>
        <dbReference type="ARBA" id="ARBA00052552"/>
    </source>
</evidence>
<evidence type="ECO:0000256" key="2">
    <source>
        <dbReference type="ARBA" id="ARBA00005109"/>
    </source>
</evidence>
<evidence type="ECO:0000256" key="13">
    <source>
        <dbReference type="ARBA" id="ARBA00050268"/>
    </source>
</evidence>
<keyword evidence="7 17" id="KW-0378">Hydrolase</keyword>
<dbReference type="InterPro" id="IPR017853">
    <property type="entry name" value="GH"/>
</dbReference>
<dbReference type="SUPFAM" id="SSF51445">
    <property type="entry name" value="(Trans)glycosidases"/>
    <property type="match status" value="1"/>
</dbReference>
<reference evidence="24" key="1">
    <citation type="submission" date="2019-04" db="EMBL/GenBank/DDBJ databases">
        <title>Genome assembly of Zosterops borbonicus 15179.</title>
        <authorList>
            <person name="Leroy T."/>
            <person name="Anselmetti Y."/>
            <person name="Tilak M.-K."/>
            <person name="Nabholz B."/>
        </authorList>
    </citation>
    <scope>NUCLEOTIDE SEQUENCE</scope>
    <source>
        <strain evidence="24">HGM_15179</strain>
        <tissue evidence="24">Muscle</tissue>
    </source>
</reference>
<gene>
    <name evidence="24" type="ORF">HGM15179_011636</name>
</gene>
<comment type="catalytic activity">
    <reaction evidence="17">
        <text>Hydrolysis of terminal non-reducing beta-D-galactose residues in beta-D-galactosides.</text>
        <dbReference type="EC" id="3.2.1.23"/>
    </reaction>
</comment>
<accession>A0A8K1LIR4</accession>
<evidence type="ECO:0000256" key="6">
    <source>
        <dbReference type="ARBA" id="ARBA00022630"/>
    </source>
</evidence>
<comment type="catalytic activity">
    <reaction evidence="12">
        <text>(2S)-2-methylbutanoyl-CoA + oxidized [electron-transfer flavoprotein] + H(+) = (2E)-2-methylbut-2-enoyl-CoA + reduced [electron-transfer flavoprotein]</text>
        <dbReference type="Rhea" id="RHEA:48256"/>
        <dbReference type="Rhea" id="RHEA-COMP:10685"/>
        <dbReference type="Rhea" id="RHEA-COMP:10686"/>
        <dbReference type="ChEBI" id="CHEBI:15378"/>
        <dbReference type="ChEBI" id="CHEBI:57337"/>
        <dbReference type="ChEBI" id="CHEBI:57692"/>
        <dbReference type="ChEBI" id="CHEBI:58307"/>
        <dbReference type="ChEBI" id="CHEBI:88166"/>
    </reaction>
    <physiologicalReaction direction="left-to-right" evidence="12">
        <dbReference type="Rhea" id="RHEA:48257"/>
    </physiologicalReaction>
</comment>
<dbReference type="PANTHER" id="PTHR43831">
    <property type="entry name" value="ISOBUTYRYL-COA DEHYDROGENASE"/>
    <property type="match status" value="1"/>
</dbReference>
<dbReference type="Gene3D" id="1.20.140.10">
    <property type="entry name" value="Butyryl-CoA Dehydrogenase, subunit A, domain 3"/>
    <property type="match status" value="1"/>
</dbReference>
<dbReference type="InterPro" id="IPR048913">
    <property type="entry name" value="BetaGal_gal-bd"/>
</dbReference>
<dbReference type="InterPro" id="IPR037069">
    <property type="entry name" value="AcylCoA_DH/ox_N_sf"/>
</dbReference>
<dbReference type="Pfam" id="PF00441">
    <property type="entry name" value="Acyl-CoA_dh_1"/>
    <property type="match status" value="1"/>
</dbReference>
<dbReference type="AlphaFoldDB" id="A0A8K1LIR4"/>
<evidence type="ECO:0000259" key="22">
    <source>
        <dbReference type="Pfam" id="PF21317"/>
    </source>
</evidence>
<evidence type="ECO:0000256" key="1">
    <source>
        <dbReference type="ARBA" id="ARBA00001974"/>
    </source>
</evidence>
<proteinExistence type="inferred from homology"/>
<keyword evidence="5" id="KW-0101">Branched-chain amino acid catabolism</keyword>
<name>A0A8K1LIR4_9PASS</name>
<evidence type="ECO:0000256" key="5">
    <source>
        <dbReference type="ARBA" id="ARBA00022456"/>
    </source>
</evidence>
<dbReference type="InterPro" id="IPR031330">
    <property type="entry name" value="Gly_Hdrlase_35_cat"/>
</dbReference>
<keyword evidence="8" id="KW-0274">FAD</keyword>
<dbReference type="InterPro" id="IPR013786">
    <property type="entry name" value="AcylCoA_DH/ox_N"/>
</dbReference>
<dbReference type="CDD" id="cd01162">
    <property type="entry name" value="IBD"/>
    <property type="match status" value="1"/>
</dbReference>
<protein>
    <recommendedName>
        <fullName evidence="17">Beta-galactosidase</fullName>
        <ecNumber evidence="17">3.2.1.23</ecNumber>
    </recommendedName>
</protein>
<dbReference type="InterPro" id="IPR019801">
    <property type="entry name" value="Glyco_hydro_35_CS"/>
</dbReference>
<dbReference type="SUPFAM" id="SSF47203">
    <property type="entry name" value="Acyl-CoA dehydrogenase C-terminal domain-like"/>
    <property type="match status" value="1"/>
</dbReference>
<dbReference type="InterPro" id="IPR009100">
    <property type="entry name" value="AcylCoA_DH/oxidase_NM_dom_sf"/>
</dbReference>
<dbReference type="Pfam" id="PF21467">
    <property type="entry name" value="BetaGal_gal-bd"/>
    <property type="match status" value="1"/>
</dbReference>
<evidence type="ECO:0000256" key="15">
    <source>
        <dbReference type="ARBA" id="ARBA00055070"/>
    </source>
</evidence>
<feature type="domain" description="Acyl-CoA oxidase/dehydrogenase middle" evidence="20">
    <location>
        <begin position="157"/>
        <end position="250"/>
    </location>
</feature>
<dbReference type="FunFam" id="3.20.20.80:FF:000036">
    <property type="entry name" value="Beta-galactosidase"/>
    <property type="match status" value="1"/>
</dbReference>
<sequence length="1045" mass="117163">MAMAWRAAPRAAALPGLRMGLGLGLGRRGIASCIDPSTGLTEDQKEFQKVALDFAAKEMAPYMAEWDEKEIFPVETMRKAAQLGFGGIYVKPDVGGSGLSRLDTSIIFEALSTGCTSTTAYMSIHNMCVWMIDTFGNEEQRRRFCPSLCSMEKFASYCLTEPGSGSDAASLLTSAQKKGDTYVLNGSKAFISGGGDTDVYVVMCRTGGPGPKGISCLVLEKGMPGLSFGKKEKKVGWNSQPTRAVIFEDCVVPVGNRLGAEGQGFSIAMQGLNGGRINIASCSLGAAHASVLLAQEHLTVRKQFGEPLASNQYLQFRLAEMATRLVAARLMVRNAARALQDGREDAAVLCSMAKLFATDECFGICNQALQMHGGYGYLKDYAVQQFVRDIRVHQILEEYPRKDIKDDPVPPPAMARNTFHYPRLLQAPSSLTWNTPRFNWSELTPLGLWGRTLGLQTEHSQFLLEGMPFRIFGGSLHYFRVPREYWEDRMLKMRACGLNTLTTYVPWNLHERERGKFDFSKNLDLRAFLSLAAKNGLWVILRPGPYICSEWDLGGLPSWLLQDPEMQLRTTYKGFTEAVDAYFDRLMRIVVPLQYKKGGPIIAVQVENEYGSYAKDPNYMTYVKMALLNRGIVELLMTSDNKNGLSFGLVEGALATVNFQKLEPGLLKYLDTVQKDQPKMVMEYWTGWFDNWGGPHYVFDADEMVNTVASILKTGASINLYMFHGGTNFGFMNGALEADEYKSDVTSYDYDAVLTEAGDYTSKFFKLRQLFSMVIGQPLPLPPMIESKASYGAILLHQYISLWDVLPALLQPIKSEFPVNMENLQLNDSIGQPYGYVLYETVIFGGGHLHTRDHVRDRAQVFVNTMYVGELDYNTVELSIPEGQGFRQLRLLVENRGRVNYGLALNEQRKGLIGDVFLNKTPLRNFKIYSLEMKPAFMKSLQHVSGWSSVPDYFVGPAFFRGRLWIEQQPQDTFLKLQGWEKGVVFVNGQNLGRYWKIGPQETLYLPGPWLRRGGNEIVIFEERTAGRIIQSVDIPYLGRTQYVD</sequence>
<keyword evidence="25" id="KW-1185">Reference proteome</keyword>
<evidence type="ECO:0000259" key="20">
    <source>
        <dbReference type="Pfam" id="PF02770"/>
    </source>
</evidence>
<dbReference type="Gene3D" id="2.40.110.10">
    <property type="entry name" value="Butyryl-CoA Dehydrogenase, subunit A, domain 2"/>
    <property type="match status" value="1"/>
</dbReference>
<dbReference type="InterPro" id="IPR048912">
    <property type="entry name" value="BetaGal1-like_ABD1"/>
</dbReference>
<comment type="catalytic activity">
    <reaction evidence="13">
        <text>propanoyl-CoA + oxidized [electron-transfer flavoprotein] + H(+) = acryloyl-CoA + reduced [electron-transfer flavoprotein]</text>
        <dbReference type="Rhea" id="RHEA:31287"/>
        <dbReference type="Rhea" id="RHEA-COMP:10685"/>
        <dbReference type="Rhea" id="RHEA-COMP:10686"/>
        <dbReference type="ChEBI" id="CHEBI:15378"/>
        <dbReference type="ChEBI" id="CHEBI:57367"/>
        <dbReference type="ChEBI" id="CHEBI:57392"/>
        <dbReference type="ChEBI" id="CHEBI:57692"/>
        <dbReference type="ChEBI" id="CHEBI:58307"/>
    </reaction>
    <physiologicalReaction direction="left-to-right" evidence="13">
        <dbReference type="Rhea" id="RHEA:31288"/>
    </physiologicalReaction>
</comment>
<keyword evidence="10" id="KW-0560">Oxidoreductase</keyword>
<dbReference type="OrthoDB" id="1657402at2759"/>
<dbReference type="EC" id="3.2.1.23" evidence="17"/>
<organism evidence="24 25">
    <name type="scientific">Zosterops borbonicus</name>
    <dbReference type="NCBI Taxonomy" id="364589"/>
    <lineage>
        <taxon>Eukaryota</taxon>
        <taxon>Metazoa</taxon>
        <taxon>Chordata</taxon>
        <taxon>Craniata</taxon>
        <taxon>Vertebrata</taxon>
        <taxon>Euteleostomi</taxon>
        <taxon>Archelosauria</taxon>
        <taxon>Archosauria</taxon>
        <taxon>Dinosauria</taxon>
        <taxon>Saurischia</taxon>
        <taxon>Theropoda</taxon>
        <taxon>Coelurosauria</taxon>
        <taxon>Aves</taxon>
        <taxon>Neognathae</taxon>
        <taxon>Neoaves</taxon>
        <taxon>Telluraves</taxon>
        <taxon>Australaves</taxon>
        <taxon>Passeriformes</taxon>
        <taxon>Sylvioidea</taxon>
        <taxon>Zosteropidae</taxon>
        <taxon>Zosterops</taxon>
    </lineage>
</organism>
<feature type="active site" description="Proton acceptor" evidence="16">
    <location>
        <position position="397"/>
    </location>
</feature>
<dbReference type="InterPro" id="IPR006089">
    <property type="entry name" value="Acyl-CoA_DH_CS"/>
</dbReference>
<dbReference type="Pfam" id="PF02771">
    <property type="entry name" value="Acyl-CoA_dh_N"/>
    <property type="match status" value="1"/>
</dbReference>
<dbReference type="InterPro" id="IPR009075">
    <property type="entry name" value="AcylCo_DH/oxidase_C"/>
</dbReference>
<dbReference type="Proteomes" id="UP000796761">
    <property type="component" value="Unassembled WGS sequence"/>
</dbReference>
<comment type="function">
    <text evidence="15">Isobutyryl-CoA dehydrogenase which catalyzes the conversion of 2-methylpropanoyl-CoA to (2E)-2-methylpropenoyl-CoA in the valine catabolic pathway. To a lesser extent, also able to catalyze the oxidation of (2S)-2-methylbutanoyl-CoA.</text>
</comment>
<evidence type="ECO:0000256" key="3">
    <source>
        <dbReference type="ARBA" id="ARBA00009347"/>
    </source>
</evidence>
<evidence type="ECO:0000256" key="4">
    <source>
        <dbReference type="ARBA" id="ARBA00009809"/>
    </source>
</evidence>
<dbReference type="GO" id="GO:0005975">
    <property type="term" value="P:carbohydrate metabolic process"/>
    <property type="evidence" value="ECO:0007669"/>
    <property type="project" value="InterPro"/>
</dbReference>
<dbReference type="Pfam" id="PF01301">
    <property type="entry name" value="Glyco_hydro_35"/>
    <property type="match status" value="1"/>
</dbReference>
<comment type="caution">
    <text evidence="24">The sequence shown here is derived from an EMBL/GenBank/DDBJ whole genome shotgun (WGS) entry which is preliminary data.</text>
</comment>
<dbReference type="PANTHER" id="PTHR43831:SF1">
    <property type="entry name" value="ISOBUTYRYL-COA DEHYDROGENASE, MITOCHONDRIAL"/>
    <property type="match status" value="1"/>
</dbReference>
<dbReference type="Pfam" id="PF21317">
    <property type="entry name" value="BetaGal_ABD_1"/>
    <property type="match status" value="1"/>
</dbReference>
<comment type="catalytic activity">
    <reaction evidence="14">
        <text>2-methylpropanoyl-CoA + oxidized [electron-transfer flavoprotein] + H(+) = 2-methylpropenoyl-CoA + reduced [electron-transfer flavoprotein]</text>
        <dbReference type="Rhea" id="RHEA:44180"/>
        <dbReference type="Rhea" id="RHEA-COMP:10685"/>
        <dbReference type="Rhea" id="RHEA-COMP:10686"/>
        <dbReference type="ChEBI" id="CHEBI:15378"/>
        <dbReference type="ChEBI" id="CHEBI:57338"/>
        <dbReference type="ChEBI" id="CHEBI:57692"/>
        <dbReference type="ChEBI" id="CHEBI:58307"/>
        <dbReference type="ChEBI" id="CHEBI:62500"/>
        <dbReference type="EC" id="1.3.8.5"/>
    </reaction>
    <physiologicalReaction direction="left-to-right" evidence="14">
        <dbReference type="Rhea" id="RHEA:44181"/>
    </physiologicalReaction>
</comment>
<dbReference type="SUPFAM" id="SSF56645">
    <property type="entry name" value="Acyl-CoA dehydrogenase NM domain-like"/>
    <property type="match status" value="1"/>
</dbReference>
<dbReference type="Gene3D" id="1.10.540.10">
    <property type="entry name" value="Acyl-CoA dehydrogenase/oxidase, N-terminal domain"/>
    <property type="match status" value="1"/>
</dbReference>
<dbReference type="SUPFAM" id="SSF49785">
    <property type="entry name" value="Galactose-binding domain-like"/>
    <property type="match status" value="1"/>
</dbReference>
<evidence type="ECO:0000259" key="18">
    <source>
        <dbReference type="Pfam" id="PF00441"/>
    </source>
</evidence>
<dbReference type="GO" id="GO:0004565">
    <property type="term" value="F:beta-galactosidase activity"/>
    <property type="evidence" value="ECO:0007669"/>
    <property type="project" value="UniProtKB-EC"/>
</dbReference>
<evidence type="ECO:0000256" key="11">
    <source>
        <dbReference type="ARBA" id="ARBA00023295"/>
    </source>
</evidence>
<evidence type="ECO:0000256" key="12">
    <source>
        <dbReference type="ARBA" id="ARBA00049552"/>
    </source>
</evidence>
<evidence type="ECO:0000256" key="16">
    <source>
        <dbReference type="PIRSR" id="PIRSR634178-1"/>
    </source>
</evidence>
<evidence type="ECO:0000313" key="24">
    <source>
        <dbReference type="EMBL" id="TRZ15469.1"/>
    </source>
</evidence>
<dbReference type="FunFam" id="2.40.110.10:FF:000001">
    <property type="entry name" value="Acyl-CoA dehydrogenase, mitochondrial"/>
    <property type="match status" value="1"/>
</dbReference>
<dbReference type="GO" id="GO:0006629">
    <property type="term" value="P:lipid metabolic process"/>
    <property type="evidence" value="ECO:0007669"/>
    <property type="project" value="InterPro"/>
</dbReference>
<dbReference type="GO" id="GO:0003853">
    <property type="term" value="F:short-chain 2-methyl fatty acyl-CoA dehydrogenase activity"/>
    <property type="evidence" value="ECO:0007669"/>
    <property type="project" value="UniProtKB-EC"/>
</dbReference>
<feature type="domain" description="Glycoside hydrolase 35 catalytic" evidence="19">
    <location>
        <begin position="461"/>
        <end position="772"/>
    </location>
</feature>